<dbReference type="SMART" id="SM00225">
    <property type="entry name" value="BTB"/>
    <property type="match status" value="1"/>
</dbReference>
<comment type="caution">
    <text evidence="2">The sequence shown here is derived from an EMBL/GenBank/DDBJ whole genome shotgun (WGS) entry which is preliminary data.</text>
</comment>
<dbReference type="SUPFAM" id="SSF54695">
    <property type="entry name" value="POZ domain"/>
    <property type="match status" value="1"/>
</dbReference>
<dbReference type="PANTHER" id="PTHR24413">
    <property type="entry name" value="SPECKLE-TYPE POZ PROTEIN"/>
    <property type="match status" value="1"/>
</dbReference>
<dbReference type="STRING" id="356882.A0A423VIJ4"/>
<sequence length="265" mass="29860">MSNYQSFYNNPSLSDVTLVFSGRRLPVHKVILAAKNKYFRAFAEATATEVELHDDNPDALERLIKCLYGFDVDILSEHYAKPLVRADPMEVPPRGGWSDDAAKNCLASQPRRRDDVTRAWELSPRCRDAFAETIDLYIVADKYLADEVCAAQIKRFDFTMLNWFFYNTYFSTNSVDVGEIAEIFGPLYDQTGGPEDAMRRRLAGFFDGWWVTSVGPVPDQLRTLYEALPDLHSDILHLQASRAAAGKNGGAHLDPFSQLYTTAGL</sequence>
<dbReference type="InterPro" id="IPR011333">
    <property type="entry name" value="SKP1/BTB/POZ_sf"/>
</dbReference>
<dbReference type="Pfam" id="PF00651">
    <property type="entry name" value="BTB"/>
    <property type="match status" value="1"/>
</dbReference>
<gene>
    <name evidence="2" type="ORF">VMCG_09411</name>
</gene>
<evidence type="ECO:0000313" key="3">
    <source>
        <dbReference type="Proteomes" id="UP000283895"/>
    </source>
</evidence>
<dbReference type="OrthoDB" id="6359816at2759"/>
<evidence type="ECO:0000259" key="1">
    <source>
        <dbReference type="PROSITE" id="PS50097"/>
    </source>
</evidence>
<keyword evidence="3" id="KW-1185">Reference proteome</keyword>
<dbReference type="InterPro" id="IPR000210">
    <property type="entry name" value="BTB/POZ_dom"/>
</dbReference>
<accession>A0A423VIJ4</accession>
<dbReference type="Gene3D" id="3.30.710.10">
    <property type="entry name" value="Potassium Channel Kv1.1, Chain A"/>
    <property type="match status" value="1"/>
</dbReference>
<dbReference type="Proteomes" id="UP000283895">
    <property type="component" value="Unassembled WGS sequence"/>
</dbReference>
<dbReference type="EMBL" id="LKEA01000060">
    <property type="protein sequence ID" value="ROV90761.1"/>
    <property type="molecule type" value="Genomic_DNA"/>
</dbReference>
<dbReference type="AlphaFoldDB" id="A0A423VIJ4"/>
<feature type="domain" description="BTB" evidence="1">
    <location>
        <begin position="14"/>
        <end position="76"/>
    </location>
</feature>
<evidence type="ECO:0000313" key="2">
    <source>
        <dbReference type="EMBL" id="ROV90761.1"/>
    </source>
</evidence>
<proteinExistence type="predicted"/>
<protein>
    <recommendedName>
        <fullName evidence="1">BTB domain-containing protein</fullName>
    </recommendedName>
</protein>
<organism evidence="2 3">
    <name type="scientific">Cytospora schulzeri</name>
    <dbReference type="NCBI Taxonomy" id="448051"/>
    <lineage>
        <taxon>Eukaryota</taxon>
        <taxon>Fungi</taxon>
        <taxon>Dikarya</taxon>
        <taxon>Ascomycota</taxon>
        <taxon>Pezizomycotina</taxon>
        <taxon>Sordariomycetes</taxon>
        <taxon>Sordariomycetidae</taxon>
        <taxon>Diaporthales</taxon>
        <taxon>Cytosporaceae</taxon>
        <taxon>Cytospora</taxon>
    </lineage>
</organism>
<dbReference type="PROSITE" id="PS50097">
    <property type="entry name" value="BTB"/>
    <property type="match status" value="1"/>
</dbReference>
<name>A0A423VIJ4_9PEZI</name>
<reference evidence="2 3" key="1">
    <citation type="submission" date="2015-09" db="EMBL/GenBank/DDBJ databases">
        <title>Host preference determinants of Valsa canker pathogens revealed by comparative genomics.</title>
        <authorList>
            <person name="Yin Z."/>
            <person name="Huang L."/>
        </authorList>
    </citation>
    <scope>NUCLEOTIDE SEQUENCE [LARGE SCALE GENOMIC DNA]</scope>
    <source>
        <strain evidence="2 3">03-1</strain>
    </source>
</reference>